<dbReference type="Proteomes" id="UP000499080">
    <property type="component" value="Unassembled WGS sequence"/>
</dbReference>
<dbReference type="EMBL" id="BGPR01031921">
    <property type="protein sequence ID" value="GBO05225.1"/>
    <property type="molecule type" value="Genomic_DNA"/>
</dbReference>
<keyword evidence="2" id="KW-1185">Reference proteome</keyword>
<dbReference type="AlphaFoldDB" id="A0A4Y2TX07"/>
<protein>
    <submittedName>
        <fullName evidence="1">Uncharacterized protein</fullName>
    </submittedName>
</protein>
<evidence type="ECO:0000313" key="2">
    <source>
        <dbReference type="Proteomes" id="UP000499080"/>
    </source>
</evidence>
<proteinExistence type="predicted"/>
<accession>A0A4Y2TX07</accession>
<gene>
    <name evidence="1" type="ORF">AVEN_1828_1</name>
</gene>
<reference evidence="1 2" key="1">
    <citation type="journal article" date="2019" name="Sci. Rep.">
        <title>Orb-weaving spider Araneus ventricosus genome elucidates the spidroin gene catalogue.</title>
        <authorList>
            <person name="Kono N."/>
            <person name="Nakamura H."/>
            <person name="Ohtoshi R."/>
            <person name="Moran D.A.P."/>
            <person name="Shinohara A."/>
            <person name="Yoshida Y."/>
            <person name="Fujiwara M."/>
            <person name="Mori M."/>
            <person name="Tomita M."/>
            <person name="Arakawa K."/>
        </authorList>
    </citation>
    <scope>NUCLEOTIDE SEQUENCE [LARGE SCALE GENOMIC DNA]</scope>
</reference>
<name>A0A4Y2TX07_ARAVE</name>
<organism evidence="1 2">
    <name type="scientific">Araneus ventricosus</name>
    <name type="common">Orbweaver spider</name>
    <name type="synonym">Epeira ventricosa</name>
    <dbReference type="NCBI Taxonomy" id="182803"/>
    <lineage>
        <taxon>Eukaryota</taxon>
        <taxon>Metazoa</taxon>
        <taxon>Ecdysozoa</taxon>
        <taxon>Arthropoda</taxon>
        <taxon>Chelicerata</taxon>
        <taxon>Arachnida</taxon>
        <taxon>Araneae</taxon>
        <taxon>Araneomorphae</taxon>
        <taxon>Entelegynae</taxon>
        <taxon>Araneoidea</taxon>
        <taxon>Araneidae</taxon>
        <taxon>Araneus</taxon>
    </lineage>
</organism>
<comment type="caution">
    <text evidence="1">The sequence shown here is derived from an EMBL/GenBank/DDBJ whole genome shotgun (WGS) entry which is preliminary data.</text>
</comment>
<sequence length="326" mass="36114">MHRRCFLHISKPQPCPEPQFVSAAIKRHVNSLAAAHRSHALPVAWLTHRSRPLPVAADYVVPGAHLPAHRSMRCRCHRPERSSRYPAAAADEFQPLPVARGLIVPMRAHLPGRRSMRCPNLPGIAFHALPFMQDGVPVRCRSCCIGSRVQCRKKVCGFFVSTLWDVSEVDVINVAPPQASTSSLTSHIVRPDPVLFFTTFQAADLRRKAPVQSRGYTLCVDLVMRHIRSLRCQFSSTAHRSGTCPICPQVHRSVRYPIATGTSFPCIAHLAQLAFRPFAHLYSAAISPCIAHLARHSVPGRLARCCGAIIPMHCRARETGVPSRAR</sequence>
<evidence type="ECO:0000313" key="1">
    <source>
        <dbReference type="EMBL" id="GBO05225.1"/>
    </source>
</evidence>